<organism evidence="2 3">
    <name type="scientific">Megasphaera vaginalis</name>
    <name type="common">ex Srinivasan et al. 2021</name>
    <dbReference type="NCBI Taxonomy" id="1111454"/>
    <lineage>
        <taxon>Bacteria</taxon>
        <taxon>Bacillati</taxon>
        <taxon>Bacillota</taxon>
        <taxon>Negativicutes</taxon>
        <taxon>Veillonellales</taxon>
        <taxon>Veillonellaceae</taxon>
        <taxon>Megasphaera</taxon>
    </lineage>
</organism>
<dbReference type="STRING" id="1111454.HMPREF1250_1587"/>
<accession>U7UAX6</accession>
<dbReference type="RefSeq" id="WP_023054624.1">
    <property type="nucleotide sequence ID" value="NZ_AWXA01000062.1"/>
</dbReference>
<dbReference type="InterPro" id="IPR023875">
    <property type="entry name" value="DNA_repair_put"/>
</dbReference>
<evidence type="ECO:0000313" key="2">
    <source>
        <dbReference type="EMBL" id="ERT56461.1"/>
    </source>
</evidence>
<proteinExistence type="predicted"/>
<feature type="domain" description="DUF4130" evidence="1">
    <location>
        <begin position="81"/>
        <end position="241"/>
    </location>
</feature>
<comment type="caution">
    <text evidence="2">The sequence shown here is derived from an EMBL/GenBank/DDBJ whole genome shotgun (WGS) entry which is preliminary data.</text>
</comment>
<dbReference type="InterPro" id="IPR025404">
    <property type="entry name" value="DUF4130"/>
</dbReference>
<sequence length="243" mass="28742">MNYHYDGTFFGFLTAVFDAYHDGIRHVGHIHSDAERPLFGQEKEVGTDAGKAVRVLQGLKASCGKEAVHFLYYAFLAETAEREAVLLYYIRRLFTWRQTWRRHLSDELIWQTRLWAQKTGNERHKLLGLLRFQKLSDGMLYGPVAPTAAVVPLLAPHFIRRFPEERWIIHDRRRGVGVLYEQHETAIVEIPCSRSPDLAAEELCWQSLWQRYYRTAAIEERRNELLRRSFMPYKYWPDLIEMK</sequence>
<reference evidence="2 3" key="1">
    <citation type="submission" date="2013-09" db="EMBL/GenBank/DDBJ databases">
        <authorList>
            <person name="Durkin A.S."/>
            <person name="Haft D.R."/>
            <person name="McCorrison J."/>
            <person name="Torralba M."/>
            <person name="Gillis M."/>
            <person name="Haft D.H."/>
            <person name="Methe B."/>
            <person name="Sutton G."/>
            <person name="Nelson K.E."/>
        </authorList>
    </citation>
    <scope>NUCLEOTIDE SEQUENCE [LARGE SCALE GENOMIC DNA]</scope>
    <source>
        <strain evidence="2 3">BV3C16-1</strain>
    </source>
</reference>
<name>U7UAX6_9FIRM</name>
<dbReference type="EMBL" id="AWXA01000062">
    <property type="protein sequence ID" value="ERT56461.1"/>
    <property type="molecule type" value="Genomic_DNA"/>
</dbReference>
<gene>
    <name evidence="2" type="ORF">HMPREF1250_1587</name>
</gene>
<dbReference type="Proteomes" id="UP000017090">
    <property type="component" value="Unassembled WGS sequence"/>
</dbReference>
<dbReference type="Pfam" id="PF13566">
    <property type="entry name" value="DUF4130"/>
    <property type="match status" value="1"/>
</dbReference>
<dbReference type="OrthoDB" id="5290748at2"/>
<keyword evidence="3" id="KW-1185">Reference proteome</keyword>
<evidence type="ECO:0000313" key="3">
    <source>
        <dbReference type="Proteomes" id="UP000017090"/>
    </source>
</evidence>
<dbReference type="AlphaFoldDB" id="U7UAX6"/>
<dbReference type="PATRIC" id="fig|1111454.3.peg.2224"/>
<evidence type="ECO:0000259" key="1">
    <source>
        <dbReference type="Pfam" id="PF13566"/>
    </source>
</evidence>
<dbReference type="eggNOG" id="COG1573">
    <property type="taxonomic scope" value="Bacteria"/>
</dbReference>
<dbReference type="NCBIfam" id="TIGR03915">
    <property type="entry name" value="SAM_7_link_chp"/>
    <property type="match status" value="1"/>
</dbReference>
<protein>
    <submittedName>
        <fullName evidence="2">Putative DNA metabolism protein</fullName>
    </submittedName>
</protein>